<dbReference type="Gene3D" id="3.40.50.300">
    <property type="entry name" value="P-loop containing nucleotide triphosphate hydrolases"/>
    <property type="match status" value="1"/>
</dbReference>
<dbReference type="GO" id="GO:0005524">
    <property type="term" value="F:ATP binding"/>
    <property type="evidence" value="ECO:0007669"/>
    <property type="project" value="InterPro"/>
</dbReference>
<dbReference type="InterPro" id="IPR027417">
    <property type="entry name" value="P-loop_NTPase"/>
</dbReference>
<organism evidence="4 5">
    <name type="scientific">Polarella glacialis</name>
    <name type="common">Dinoflagellate</name>
    <dbReference type="NCBI Taxonomy" id="89957"/>
    <lineage>
        <taxon>Eukaryota</taxon>
        <taxon>Sar</taxon>
        <taxon>Alveolata</taxon>
        <taxon>Dinophyceae</taxon>
        <taxon>Suessiales</taxon>
        <taxon>Suessiaceae</taxon>
        <taxon>Polarella</taxon>
    </lineage>
</organism>
<dbReference type="AlphaFoldDB" id="A0A813EXS9"/>
<evidence type="ECO:0000256" key="2">
    <source>
        <dbReference type="ARBA" id="ARBA00022806"/>
    </source>
</evidence>
<keyword evidence="5" id="KW-1185">Reference proteome</keyword>
<gene>
    <name evidence="4" type="ORF">PGLA1383_LOCUS24759</name>
</gene>
<protein>
    <recommendedName>
        <fullName evidence="3">Helicase ATP-binding domain-containing protein</fullName>
    </recommendedName>
</protein>
<keyword evidence="2" id="KW-0067">ATP-binding</keyword>
<evidence type="ECO:0000313" key="4">
    <source>
        <dbReference type="EMBL" id="CAE8606789.1"/>
    </source>
</evidence>
<evidence type="ECO:0000313" key="5">
    <source>
        <dbReference type="Proteomes" id="UP000654075"/>
    </source>
</evidence>
<keyword evidence="1" id="KW-0378">Hydrolase</keyword>
<dbReference type="GO" id="GO:0003676">
    <property type="term" value="F:nucleic acid binding"/>
    <property type="evidence" value="ECO:0007669"/>
    <property type="project" value="InterPro"/>
</dbReference>
<feature type="domain" description="Helicase ATP-binding" evidence="3">
    <location>
        <begin position="53"/>
        <end position="209"/>
    </location>
</feature>
<dbReference type="EMBL" id="CAJNNV010019841">
    <property type="protein sequence ID" value="CAE8606789.1"/>
    <property type="molecule type" value="Genomic_DNA"/>
</dbReference>
<sequence>MYHIQMPSICWEHGKPWSQWKMCRGKERLAPGFVDMLEECQLDRPSIFQQMVWPTVCSGFDVVCSMPASVGKTLGYLVPGIMKNSWRRPRGQLGGDSGPCVLIIVLTREQVQQVQRIAADIGQPTSLITVSSLGGTHRRKVIYNMYHKINALVTNPAELPHLRLQPWGHCKYLVFDGVESMDIPLLCDAMPIFPVKPQVVSLGHQMHEARDASWLVISAVEMVTAAAVPKHEEMGDMPWMLDPVDLNDQLLT</sequence>
<dbReference type="PROSITE" id="PS51192">
    <property type="entry name" value="HELICASE_ATP_BIND_1"/>
    <property type="match status" value="1"/>
</dbReference>
<comment type="caution">
    <text evidence="4">The sequence shown here is derived from an EMBL/GenBank/DDBJ whole genome shotgun (WGS) entry which is preliminary data.</text>
</comment>
<dbReference type="InterPro" id="IPR014001">
    <property type="entry name" value="Helicase_ATP-bd"/>
</dbReference>
<evidence type="ECO:0000256" key="1">
    <source>
        <dbReference type="ARBA" id="ARBA00022801"/>
    </source>
</evidence>
<name>A0A813EXS9_POLGL</name>
<dbReference type="GO" id="GO:0016787">
    <property type="term" value="F:hydrolase activity"/>
    <property type="evidence" value="ECO:0007669"/>
    <property type="project" value="UniProtKB-KW"/>
</dbReference>
<dbReference type="InterPro" id="IPR011545">
    <property type="entry name" value="DEAD/DEAH_box_helicase_dom"/>
</dbReference>
<evidence type="ECO:0000259" key="3">
    <source>
        <dbReference type="PROSITE" id="PS51192"/>
    </source>
</evidence>
<dbReference type="Proteomes" id="UP000654075">
    <property type="component" value="Unassembled WGS sequence"/>
</dbReference>
<accession>A0A813EXS9</accession>
<keyword evidence="2" id="KW-0347">Helicase</keyword>
<dbReference type="PANTHER" id="PTHR47958">
    <property type="entry name" value="ATP-DEPENDENT RNA HELICASE DBP3"/>
    <property type="match status" value="1"/>
</dbReference>
<keyword evidence="2" id="KW-0547">Nucleotide-binding</keyword>
<dbReference type="Pfam" id="PF00270">
    <property type="entry name" value="DEAD"/>
    <property type="match status" value="1"/>
</dbReference>
<reference evidence="4" key="1">
    <citation type="submission" date="2021-02" db="EMBL/GenBank/DDBJ databases">
        <authorList>
            <person name="Dougan E. K."/>
            <person name="Rhodes N."/>
            <person name="Thang M."/>
            <person name="Chan C."/>
        </authorList>
    </citation>
    <scope>NUCLEOTIDE SEQUENCE</scope>
</reference>
<dbReference type="SUPFAM" id="SSF52540">
    <property type="entry name" value="P-loop containing nucleoside triphosphate hydrolases"/>
    <property type="match status" value="1"/>
</dbReference>
<proteinExistence type="predicted"/>
<dbReference type="GO" id="GO:0004386">
    <property type="term" value="F:helicase activity"/>
    <property type="evidence" value="ECO:0007669"/>
    <property type="project" value="UniProtKB-KW"/>
</dbReference>